<dbReference type="Pfam" id="PF00891">
    <property type="entry name" value="Methyltransf_2"/>
    <property type="match status" value="1"/>
</dbReference>
<feature type="domain" description="O-methyltransferase dimerisation" evidence="5">
    <location>
        <begin position="1"/>
        <end position="65"/>
    </location>
</feature>
<dbReference type="InterPro" id="IPR001077">
    <property type="entry name" value="COMT_C"/>
</dbReference>
<dbReference type="InterPro" id="IPR036390">
    <property type="entry name" value="WH_DNA-bd_sf"/>
</dbReference>
<dbReference type="AlphaFoldDB" id="A0A1R3IQK4"/>
<evidence type="ECO:0000313" key="6">
    <source>
        <dbReference type="EMBL" id="OMO84865.1"/>
    </source>
</evidence>
<dbReference type="Proteomes" id="UP000187203">
    <property type="component" value="Unassembled WGS sequence"/>
</dbReference>
<dbReference type="InterPro" id="IPR012967">
    <property type="entry name" value="COMT_dimerisation"/>
</dbReference>
<dbReference type="InterPro" id="IPR029063">
    <property type="entry name" value="SAM-dependent_MTases_sf"/>
</dbReference>
<protein>
    <submittedName>
        <fullName evidence="6">O-methyltransferase, family 2</fullName>
    </submittedName>
</protein>
<dbReference type="OrthoDB" id="2410195at2759"/>
<organism evidence="6 7">
    <name type="scientific">Corchorus olitorius</name>
    <dbReference type="NCBI Taxonomy" id="93759"/>
    <lineage>
        <taxon>Eukaryota</taxon>
        <taxon>Viridiplantae</taxon>
        <taxon>Streptophyta</taxon>
        <taxon>Embryophyta</taxon>
        <taxon>Tracheophyta</taxon>
        <taxon>Spermatophyta</taxon>
        <taxon>Magnoliopsida</taxon>
        <taxon>eudicotyledons</taxon>
        <taxon>Gunneridae</taxon>
        <taxon>Pentapetalae</taxon>
        <taxon>rosids</taxon>
        <taxon>malvids</taxon>
        <taxon>Malvales</taxon>
        <taxon>Malvaceae</taxon>
        <taxon>Grewioideae</taxon>
        <taxon>Apeibeae</taxon>
        <taxon>Corchorus</taxon>
    </lineage>
</organism>
<dbReference type="Gene3D" id="3.40.50.150">
    <property type="entry name" value="Vaccinia Virus protein VP39"/>
    <property type="match status" value="1"/>
</dbReference>
<dbReference type="PROSITE" id="PS51683">
    <property type="entry name" value="SAM_OMT_II"/>
    <property type="match status" value="1"/>
</dbReference>
<dbReference type="GO" id="GO:0008171">
    <property type="term" value="F:O-methyltransferase activity"/>
    <property type="evidence" value="ECO:0007669"/>
    <property type="project" value="InterPro"/>
</dbReference>
<dbReference type="InterPro" id="IPR016461">
    <property type="entry name" value="COMT-like"/>
</dbReference>
<proteinExistence type="predicted"/>
<dbReference type="GO" id="GO:0046983">
    <property type="term" value="F:protein dimerization activity"/>
    <property type="evidence" value="ECO:0007669"/>
    <property type="project" value="InterPro"/>
</dbReference>
<keyword evidence="2" id="KW-0808">Transferase</keyword>
<keyword evidence="1" id="KW-0489">Methyltransferase</keyword>
<accession>A0A1R3IQK4</accession>
<evidence type="ECO:0000256" key="2">
    <source>
        <dbReference type="ARBA" id="ARBA00022679"/>
    </source>
</evidence>
<gene>
    <name evidence="6" type="ORF">COLO4_21807</name>
</gene>
<dbReference type="EMBL" id="AWUE01017791">
    <property type="protein sequence ID" value="OMO84865.1"/>
    <property type="molecule type" value="Genomic_DNA"/>
</dbReference>
<evidence type="ECO:0000259" key="4">
    <source>
        <dbReference type="Pfam" id="PF00891"/>
    </source>
</evidence>
<evidence type="ECO:0000256" key="1">
    <source>
        <dbReference type="ARBA" id="ARBA00022603"/>
    </source>
</evidence>
<keyword evidence="3" id="KW-0949">S-adenosyl-L-methionine</keyword>
<evidence type="ECO:0000259" key="5">
    <source>
        <dbReference type="Pfam" id="PF08100"/>
    </source>
</evidence>
<dbReference type="InterPro" id="IPR036388">
    <property type="entry name" value="WH-like_DNA-bd_sf"/>
</dbReference>
<sequence>MSLKCAVEPEIPDIIHNHSQPITISELALALSIHPAKAQSLYRLMRILVHFGFFAEHKVHEPMFNHLFNEAIASDGLLAANVVLSKCKDVFEGLKSLVNVGGGIGTLTKNLKYIGGDMFDKAPNGEAIMLKWILHDWNDEDCIKILKSCKEAIIGSKDKGEGKVIIMEMIVGNQEMNDSIEIKLYFDMEIMAICEGQERNEEEWSKLFADAGFSNFKEHGRFYHFRAIPSTPSRIYRLLCGVMWTYKLHIN</sequence>
<keyword evidence="7" id="KW-1185">Reference proteome</keyword>
<dbReference type="SUPFAM" id="SSF53335">
    <property type="entry name" value="S-adenosyl-L-methionine-dependent methyltransferases"/>
    <property type="match status" value="1"/>
</dbReference>
<dbReference type="STRING" id="93759.A0A1R3IQK4"/>
<evidence type="ECO:0000313" key="7">
    <source>
        <dbReference type="Proteomes" id="UP000187203"/>
    </source>
</evidence>
<dbReference type="SUPFAM" id="SSF46785">
    <property type="entry name" value="Winged helix' DNA-binding domain"/>
    <property type="match status" value="1"/>
</dbReference>
<dbReference type="Pfam" id="PF08100">
    <property type="entry name" value="Dimerisation"/>
    <property type="match status" value="1"/>
</dbReference>
<dbReference type="Gene3D" id="1.10.10.10">
    <property type="entry name" value="Winged helix-like DNA-binding domain superfamily/Winged helix DNA-binding domain"/>
    <property type="match status" value="1"/>
</dbReference>
<dbReference type="PANTHER" id="PTHR11746">
    <property type="entry name" value="O-METHYLTRANSFERASE"/>
    <property type="match status" value="1"/>
</dbReference>
<comment type="caution">
    <text evidence="6">The sequence shown here is derived from an EMBL/GenBank/DDBJ whole genome shotgun (WGS) entry which is preliminary data.</text>
</comment>
<evidence type="ECO:0000256" key="3">
    <source>
        <dbReference type="ARBA" id="ARBA00022691"/>
    </source>
</evidence>
<dbReference type="GO" id="GO:0032259">
    <property type="term" value="P:methylation"/>
    <property type="evidence" value="ECO:0007669"/>
    <property type="project" value="UniProtKB-KW"/>
</dbReference>
<name>A0A1R3IQK4_9ROSI</name>
<feature type="domain" description="O-methyltransferase C-terminal" evidence="4">
    <location>
        <begin position="109"/>
        <end position="214"/>
    </location>
</feature>
<reference evidence="7" key="1">
    <citation type="submission" date="2013-09" db="EMBL/GenBank/DDBJ databases">
        <title>Corchorus olitorius genome sequencing.</title>
        <authorList>
            <person name="Alam M."/>
            <person name="Haque M.S."/>
            <person name="Islam M.S."/>
            <person name="Emdad E.M."/>
            <person name="Islam M.M."/>
            <person name="Ahmed B."/>
            <person name="Halim A."/>
            <person name="Hossen Q.M.M."/>
            <person name="Hossain M.Z."/>
            <person name="Ahmed R."/>
            <person name="Khan M.M."/>
            <person name="Islam R."/>
            <person name="Rashid M.M."/>
            <person name="Khan S.A."/>
            <person name="Rahman M.S."/>
            <person name="Alam M."/>
            <person name="Yahiya A.S."/>
            <person name="Khan M.S."/>
            <person name="Azam M.S."/>
            <person name="Haque T."/>
            <person name="Lashkar M.Z.H."/>
            <person name="Akhand A.I."/>
            <person name="Morshed G."/>
            <person name="Roy S."/>
            <person name="Uddin K.S."/>
            <person name="Rabeya T."/>
            <person name="Hossain A.S."/>
            <person name="Chowdhury A."/>
            <person name="Snigdha A.R."/>
            <person name="Mortoza M.S."/>
            <person name="Matin S.A."/>
            <person name="Hoque S.M.E."/>
            <person name="Islam M.K."/>
            <person name="Roy D.K."/>
            <person name="Haider R."/>
            <person name="Moosa M.M."/>
            <person name="Elias S.M."/>
            <person name="Hasan A.M."/>
            <person name="Jahan S."/>
            <person name="Shafiuddin M."/>
            <person name="Mahmood N."/>
            <person name="Shommy N.S."/>
        </authorList>
    </citation>
    <scope>NUCLEOTIDE SEQUENCE [LARGE SCALE GENOMIC DNA]</scope>
    <source>
        <strain evidence="7">cv. O-4</strain>
    </source>
</reference>